<dbReference type="RefSeq" id="WP_107277381.1">
    <property type="nucleotide sequence ID" value="NZ_PYOJ01000012.1"/>
</dbReference>
<keyword evidence="1" id="KW-0812">Transmembrane</keyword>
<comment type="caution">
    <text evidence="2">The sequence shown here is derived from an EMBL/GenBank/DDBJ whole genome shotgun (WGS) entry which is preliminary data.</text>
</comment>
<dbReference type="AlphaFoldDB" id="A0A2T3MA08"/>
<evidence type="ECO:0000313" key="2">
    <source>
        <dbReference type="EMBL" id="PSV89680.1"/>
    </source>
</evidence>
<dbReference type="EMBL" id="PYOJ01000012">
    <property type="protein sequence ID" value="PSV89680.1"/>
    <property type="molecule type" value="Genomic_DNA"/>
</dbReference>
<dbReference type="OrthoDB" id="5919085at2"/>
<organism evidence="2 3">
    <name type="scientific">Photobacterium leiognathi</name>
    <dbReference type="NCBI Taxonomy" id="553611"/>
    <lineage>
        <taxon>Bacteria</taxon>
        <taxon>Pseudomonadati</taxon>
        <taxon>Pseudomonadota</taxon>
        <taxon>Gammaproteobacteria</taxon>
        <taxon>Vibrionales</taxon>
        <taxon>Vibrionaceae</taxon>
        <taxon>Photobacterium</taxon>
    </lineage>
</organism>
<feature type="transmembrane region" description="Helical" evidence="1">
    <location>
        <begin position="223"/>
        <end position="245"/>
    </location>
</feature>
<keyword evidence="1" id="KW-1133">Transmembrane helix</keyword>
<name>A0A2T3MA08_PHOLE</name>
<dbReference type="Proteomes" id="UP000240410">
    <property type="component" value="Unassembled WGS sequence"/>
</dbReference>
<protein>
    <submittedName>
        <fullName evidence="2">Uncharacterized protein</fullName>
    </submittedName>
</protein>
<sequence>MTEIVEIEGYVDDREKVVVLGDERAANKISFQLAQDFYNEITGKSERLKELSNESFILKLSDIEQLYHRLKQSTEQYNIVSFHESYIVSYVDDSSERYSSFERLQLHNGAKGAAVEEFIASFNILIVLPQTHRAQEYKITVKLASRVARIEGMRNQMGSMPFDIPLCHLEGANVAVFSIEYVDSTVATALMSVLKSWFNTVEKNSISSSIKTIRKYSHLAPRLTKYGLLFTTCYLGWDLSLVLLAENVDTRVAVLFVLGSFLSAYISINFGHFLGRKTEVALDSIYEQSYINFSGADDNFIKNSSCRIRSSKIKAALNMIVTIVVGVGCSLVASWLYT</sequence>
<feature type="transmembrane region" description="Helical" evidence="1">
    <location>
        <begin position="251"/>
        <end position="268"/>
    </location>
</feature>
<keyword evidence="1" id="KW-0472">Membrane</keyword>
<reference evidence="2 3" key="1">
    <citation type="submission" date="2018-03" db="EMBL/GenBank/DDBJ databases">
        <title>Whole genome sequencing of Histamine producing bacteria.</title>
        <authorList>
            <person name="Butler K."/>
        </authorList>
    </citation>
    <scope>NUCLEOTIDE SEQUENCE [LARGE SCALE GENOMIC DNA]</scope>
    <source>
        <strain evidence="2 3">ATCC 33979</strain>
    </source>
</reference>
<evidence type="ECO:0000313" key="3">
    <source>
        <dbReference type="Proteomes" id="UP000240410"/>
    </source>
</evidence>
<feature type="transmembrane region" description="Helical" evidence="1">
    <location>
        <begin position="315"/>
        <end position="337"/>
    </location>
</feature>
<accession>A0A2T3MA08</accession>
<proteinExistence type="predicted"/>
<gene>
    <name evidence="2" type="ORF">CTM89_11675</name>
</gene>
<evidence type="ECO:0000256" key="1">
    <source>
        <dbReference type="SAM" id="Phobius"/>
    </source>
</evidence>